<proteinExistence type="evidence at transcript level"/>
<feature type="domain" description="Alcohol dehydrogenase iron-type/glycerol dehydrogenase GldA" evidence="10">
    <location>
        <begin position="505"/>
        <end position="664"/>
    </location>
</feature>
<dbReference type="Pfam" id="PF00171">
    <property type="entry name" value="Aldedh"/>
    <property type="match status" value="1"/>
</dbReference>
<comment type="cofactor">
    <cofactor evidence="1">
        <name>Fe(2+)</name>
        <dbReference type="ChEBI" id="CHEBI:29033"/>
    </cofactor>
</comment>
<dbReference type="BRENDA" id="1.2.1.10">
    <property type="organism ID" value="14624"/>
</dbReference>
<evidence type="ECO:0000259" key="11">
    <source>
        <dbReference type="Pfam" id="PF25137"/>
    </source>
</evidence>
<dbReference type="CDD" id="cd07122">
    <property type="entry name" value="ALDH_F20_ACDH"/>
    <property type="match status" value="1"/>
</dbReference>
<dbReference type="CDD" id="cd08178">
    <property type="entry name" value="AAD_C"/>
    <property type="match status" value="1"/>
</dbReference>
<dbReference type="InterPro" id="IPR034789">
    <property type="entry name" value="AAD_C"/>
</dbReference>
<dbReference type="PANTHER" id="PTHR11496">
    <property type="entry name" value="ALCOHOL DEHYDROGENASE"/>
    <property type="match status" value="1"/>
</dbReference>
<dbReference type="InterPro" id="IPR016162">
    <property type="entry name" value="Ald_DH_N"/>
</dbReference>
<dbReference type="GO" id="GO:0004022">
    <property type="term" value="F:alcohol dehydrogenase (NAD+) activity"/>
    <property type="evidence" value="ECO:0007669"/>
    <property type="project" value="UniProtKB-UniRule"/>
</dbReference>
<dbReference type="InterPro" id="IPR039697">
    <property type="entry name" value="Alcohol_dehydrogenase_Fe"/>
</dbReference>
<dbReference type="InterPro" id="IPR012079">
    <property type="entry name" value="Bifunc_Ald-ADH"/>
</dbReference>
<dbReference type="GO" id="GO:0005739">
    <property type="term" value="C:mitochondrion"/>
    <property type="evidence" value="ECO:0007669"/>
    <property type="project" value="TreeGrafter"/>
</dbReference>
<dbReference type="InterPro" id="IPR001670">
    <property type="entry name" value="ADH_Fe/GldA"/>
</dbReference>
<dbReference type="Gene3D" id="1.20.1090.10">
    <property type="entry name" value="Dehydroquinate synthase-like - alpha domain"/>
    <property type="match status" value="1"/>
</dbReference>
<dbReference type="Gene3D" id="3.40.605.10">
    <property type="entry name" value="Aldehyde Dehydrogenase, Chain A, domain 1"/>
    <property type="match status" value="1"/>
</dbReference>
<feature type="domain" description="Fe-containing alcohol dehydrogenase-like C-terminal" evidence="11">
    <location>
        <begin position="676"/>
        <end position="881"/>
    </location>
</feature>
<dbReference type="NCBIfam" id="NF010378">
    <property type="entry name" value="PRK13805.1"/>
    <property type="match status" value="1"/>
</dbReference>
<evidence type="ECO:0000313" key="12">
    <source>
        <dbReference type="EMBL" id="CAD42653.2"/>
    </source>
</evidence>
<evidence type="ECO:0000256" key="3">
    <source>
        <dbReference type="ARBA" id="ARBA00023004"/>
    </source>
</evidence>
<evidence type="ECO:0000256" key="2">
    <source>
        <dbReference type="ARBA" id="ARBA00023002"/>
    </source>
</evidence>
<sequence>MLPTRAVSSLSRNVFARPFANASRAYAAAPAAEQKSKSDEEGLSSLKSTLNKAVAASKVFATYSQDQVDKIFRAAAEAANAARLPLAKMAVEETRMGVVEDKVIKNHFASEFVYSQYKNTKTCGLIAHDPISGYSKFAEPMGVIAGIIPTTNPTSTAIFKTLLALKTRNALVICPHPRAAKCTIAAAKVVLDAAVAAGAPADIITWIDSPSSLVSGALMKAPGSVLVLATGGPGMVRAVTLPAPSLGVGAGNTPALIDETADIELAVNSVLISKTFDNGVICASEQSIVAVDAVYDKVRAEFVRRGAYFLNEEEKVKVRKGIEKDGKLNADIVGQPVAKLAQMFGITVPAGAKVLIGEVSVVGKEEPLSQEKLSPILAMYRSSDFNTALATTHKLIMFGGAGHTSVIYTHPDNRQNIEAFQAMAKTGRILVNSPSSQGAIGGIYNQILAPSMTLGCGSWGGNIVSDNIGPLHLVNVKSVAERRHGAGGFNVPATVLLQSGGAASTFAQLSGKKVLVVADKNADVAAVSAALAKAGAEATVFNGVGAASTLAAVQAGLKATVAFHPDTIVAVGGGAAIDAAKLIWLGYEHPETRLDGLTIRFMDMGKRVYNVPALGAKASLIAIPTAIGSGSEVTPFSSLVDEATGKSYTIADAAFFPSAAIVDPSLIAALPKAAVAAGAFEAISHAVESFVSIAASDRTKDLSREALTQIFDALPSADAEKVLYASTKAGMAYANAFLGVTQSLANKVAVACDIPVGVAAAVLLPYVIRYNATDAPFKQAIFPSYHSPRAVADYAELANALKLGGSTPVEKAENLAAAIEGLRSKAGVPSSLKAAFGSAAQDAKFLAVVDKLAEEAFDDQCSLANPRYPLIEDLKAILVAAHQGL</sequence>
<protein>
    <recommendedName>
        <fullName evidence="8">Aldehyde-alcohol dehydrogenase</fullName>
    </recommendedName>
</protein>
<gene>
    <name evidence="12" type="primary">ADHE2</name>
</gene>
<dbReference type="Gene3D" id="3.40.309.10">
    <property type="entry name" value="Aldehyde Dehydrogenase, Chain A, domain 2"/>
    <property type="match status" value="1"/>
</dbReference>
<evidence type="ECO:0000259" key="9">
    <source>
        <dbReference type="Pfam" id="PF00171"/>
    </source>
</evidence>
<dbReference type="BRENDA" id="1.1.1.1">
    <property type="organism ID" value="14624"/>
</dbReference>
<keyword evidence="5" id="KW-0511">Multifunctional enzyme</keyword>
<dbReference type="AlphaFoldDB" id="Q70YJ9"/>
<keyword evidence="2 8" id="KW-0560">Oxidoreductase</keyword>
<dbReference type="InterPro" id="IPR016163">
    <property type="entry name" value="Ald_DH_C"/>
</dbReference>
<feature type="domain" description="Aldehyde dehydrogenase" evidence="9">
    <location>
        <begin position="45"/>
        <end position="358"/>
    </location>
</feature>
<evidence type="ECO:0000256" key="5">
    <source>
        <dbReference type="ARBA" id="ARBA00023268"/>
    </source>
</evidence>
<comment type="similarity">
    <text evidence="7 8">In the C-terminal section; belongs to the iron-containing alcohol dehydrogenase family.</text>
</comment>
<dbReference type="GO" id="GO:0015976">
    <property type="term" value="P:carbon utilization"/>
    <property type="evidence" value="ECO:0007669"/>
    <property type="project" value="InterPro"/>
</dbReference>
<dbReference type="PANTHER" id="PTHR11496:SF83">
    <property type="entry name" value="HYDROXYACID-OXOACID TRANSHYDROGENASE, MITOCHONDRIAL"/>
    <property type="match status" value="1"/>
</dbReference>
<dbReference type="GO" id="GO:0008774">
    <property type="term" value="F:acetaldehyde dehydrogenase (acetylating) activity"/>
    <property type="evidence" value="ECO:0007669"/>
    <property type="project" value="UniProtKB-UniRule"/>
</dbReference>
<dbReference type="InterPro" id="IPR056798">
    <property type="entry name" value="ADH_Fe_C"/>
</dbReference>
<keyword evidence="3" id="KW-0408">Iron</keyword>
<dbReference type="GO" id="GO:0006066">
    <property type="term" value="P:alcohol metabolic process"/>
    <property type="evidence" value="ECO:0007669"/>
    <property type="project" value="InterPro"/>
</dbReference>
<dbReference type="SUPFAM" id="SSF53720">
    <property type="entry name" value="ALDH-like"/>
    <property type="match status" value="1"/>
</dbReference>
<evidence type="ECO:0000256" key="6">
    <source>
        <dbReference type="ARBA" id="ARBA00035641"/>
    </source>
</evidence>
<keyword evidence="4" id="KW-0520">NAD</keyword>
<dbReference type="Gene3D" id="3.40.50.1970">
    <property type="match status" value="1"/>
</dbReference>
<dbReference type="InterPro" id="IPR015590">
    <property type="entry name" value="Aldehyde_DH_dom"/>
</dbReference>
<dbReference type="SUPFAM" id="SSF56796">
    <property type="entry name" value="Dehydroquinate synthase-like"/>
    <property type="match status" value="1"/>
</dbReference>
<dbReference type="PIRSF" id="PIRSF000111">
    <property type="entry name" value="ALDH_ADH"/>
    <property type="match status" value="1"/>
</dbReference>
<accession>Q70YJ9</accession>
<reference evidence="12" key="1">
    <citation type="journal article" date="2003" name="Plant Mol. Biol.">
        <title>Bifunctional aldehyde/alcohol dehydrogenase (ADHE) in chlorophyte algal mitochondria.</title>
        <authorList>
            <person name="Atteia A."/>
            <person name="van Lis R."/>
            <person name="Mendoza-Hernandez G."/>
            <person name="Henze K."/>
            <person name="Martin W."/>
            <person name="Riveros-Rosas H."/>
            <person name="Gonzalez-Halphen D."/>
        </authorList>
    </citation>
    <scope>NUCLEOTIDE SEQUENCE</scope>
</reference>
<dbReference type="GO" id="GO:0046872">
    <property type="term" value="F:metal ion binding"/>
    <property type="evidence" value="ECO:0007669"/>
    <property type="project" value="InterPro"/>
</dbReference>
<comment type="similarity">
    <text evidence="6 8">In the N-terminal section; belongs to the aldehyde dehydrogenase family.</text>
</comment>
<evidence type="ECO:0000256" key="4">
    <source>
        <dbReference type="ARBA" id="ARBA00023027"/>
    </source>
</evidence>
<dbReference type="Pfam" id="PF00465">
    <property type="entry name" value="Fe-ADH"/>
    <property type="match status" value="1"/>
</dbReference>
<organism evidence="12">
    <name type="scientific">Polytomella sp. Pringsheim 198.80</name>
    <dbReference type="NCBI Taxonomy" id="37502"/>
    <lineage>
        <taxon>Eukaryota</taxon>
        <taxon>Viridiplantae</taxon>
        <taxon>Chlorophyta</taxon>
        <taxon>core chlorophytes</taxon>
        <taxon>Chlorophyceae</taxon>
        <taxon>CS clade</taxon>
        <taxon>Chlamydomonadales</taxon>
        <taxon>Chlamydomonadaceae</taxon>
        <taxon>Polytomella</taxon>
    </lineage>
</organism>
<evidence type="ECO:0000256" key="1">
    <source>
        <dbReference type="ARBA" id="ARBA00001954"/>
    </source>
</evidence>
<dbReference type="InterPro" id="IPR016161">
    <property type="entry name" value="Ald_DH/histidinol_DH"/>
</dbReference>
<evidence type="ECO:0000259" key="10">
    <source>
        <dbReference type="Pfam" id="PF00465"/>
    </source>
</evidence>
<evidence type="ECO:0000256" key="7">
    <source>
        <dbReference type="ARBA" id="ARBA00035645"/>
    </source>
</evidence>
<dbReference type="EMBL" id="AJ495765">
    <property type="protein sequence ID" value="CAD42653.2"/>
    <property type="molecule type" value="mRNA"/>
</dbReference>
<name>Q70YJ9_9CHLO</name>
<dbReference type="Pfam" id="PF25137">
    <property type="entry name" value="ADH_Fe_C"/>
    <property type="match status" value="1"/>
</dbReference>
<evidence type="ECO:0000256" key="8">
    <source>
        <dbReference type="PIRNR" id="PIRNR000111"/>
    </source>
</evidence>